<dbReference type="KEGG" id="mlj:MLAC_09200"/>
<gene>
    <name evidence="2" type="ORF">MLAC_09200</name>
</gene>
<name>A0A7I7NG25_9MYCO</name>
<reference evidence="2 3" key="1">
    <citation type="journal article" date="2019" name="Emerg. Microbes Infect.">
        <title>Comprehensive subspecies identification of 175 nontuberculous mycobacteria species based on 7547 genomic profiles.</title>
        <authorList>
            <person name="Matsumoto Y."/>
            <person name="Kinjo T."/>
            <person name="Motooka D."/>
            <person name="Nabeya D."/>
            <person name="Jung N."/>
            <person name="Uechi K."/>
            <person name="Horii T."/>
            <person name="Iida T."/>
            <person name="Fujita J."/>
            <person name="Nakamura S."/>
        </authorList>
    </citation>
    <scope>NUCLEOTIDE SEQUENCE [LARGE SCALE GENOMIC DNA]</scope>
    <source>
        <strain evidence="2 3">JCM 15657</strain>
    </source>
</reference>
<dbReference type="EMBL" id="AP022581">
    <property type="protein sequence ID" value="BBX95626.1"/>
    <property type="molecule type" value="Genomic_DNA"/>
</dbReference>
<keyword evidence="3" id="KW-1185">Reference proteome</keyword>
<organism evidence="2 3">
    <name type="scientific">Mycobacterium lacus</name>
    <dbReference type="NCBI Taxonomy" id="169765"/>
    <lineage>
        <taxon>Bacteria</taxon>
        <taxon>Bacillati</taxon>
        <taxon>Actinomycetota</taxon>
        <taxon>Actinomycetes</taxon>
        <taxon>Mycobacteriales</taxon>
        <taxon>Mycobacteriaceae</taxon>
        <taxon>Mycobacterium</taxon>
    </lineage>
</organism>
<evidence type="ECO:0000313" key="3">
    <source>
        <dbReference type="Proteomes" id="UP000466396"/>
    </source>
</evidence>
<evidence type="ECO:0000256" key="1">
    <source>
        <dbReference type="SAM" id="MobiDB-lite"/>
    </source>
</evidence>
<evidence type="ECO:0000313" key="2">
    <source>
        <dbReference type="EMBL" id="BBX95626.1"/>
    </source>
</evidence>
<accession>A0A7I7NG25</accession>
<proteinExistence type="predicted"/>
<feature type="compositionally biased region" description="Polar residues" evidence="1">
    <location>
        <begin position="8"/>
        <end position="20"/>
    </location>
</feature>
<sequence length="58" mass="6247">MPEAVLPQLSTDNTTAQLPSDPNDLLSPAEQQELTEDLAKLAELRRDAETASASLRLA</sequence>
<dbReference type="AlphaFoldDB" id="A0A7I7NG25"/>
<feature type="region of interest" description="Disordered" evidence="1">
    <location>
        <begin position="1"/>
        <end position="27"/>
    </location>
</feature>
<dbReference type="Proteomes" id="UP000466396">
    <property type="component" value="Chromosome"/>
</dbReference>
<dbReference type="RefSeq" id="WP_163745414.1">
    <property type="nucleotide sequence ID" value="NZ_AP022581.1"/>
</dbReference>
<protein>
    <submittedName>
        <fullName evidence="2">Uncharacterized protein</fullName>
    </submittedName>
</protein>